<feature type="compositionally biased region" description="Polar residues" evidence="1">
    <location>
        <begin position="56"/>
        <end position="68"/>
    </location>
</feature>
<evidence type="ECO:0000256" key="1">
    <source>
        <dbReference type="SAM" id="MobiDB-lite"/>
    </source>
</evidence>
<reference evidence="2 3" key="1">
    <citation type="journal article" date="2021" name="Commun. Biol.">
        <title>The genome of Shorea leprosula (Dipterocarpaceae) highlights the ecological relevance of drought in aseasonal tropical rainforests.</title>
        <authorList>
            <person name="Ng K.K.S."/>
            <person name="Kobayashi M.J."/>
            <person name="Fawcett J.A."/>
            <person name="Hatakeyama M."/>
            <person name="Paape T."/>
            <person name="Ng C.H."/>
            <person name="Ang C.C."/>
            <person name="Tnah L.H."/>
            <person name="Lee C.T."/>
            <person name="Nishiyama T."/>
            <person name="Sese J."/>
            <person name="O'Brien M.J."/>
            <person name="Copetti D."/>
            <person name="Mohd Noor M.I."/>
            <person name="Ong R.C."/>
            <person name="Putra M."/>
            <person name="Sireger I.Z."/>
            <person name="Indrioko S."/>
            <person name="Kosugi Y."/>
            <person name="Izuno A."/>
            <person name="Isagi Y."/>
            <person name="Lee S.L."/>
            <person name="Shimizu K.K."/>
        </authorList>
    </citation>
    <scope>NUCLEOTIDE SEQUENCE [LARGE SCALE GENOMIC DNA]</scope>
    <source>
        <strain evidence="2">214</strain>
    </source>
</reference>
<name>A0AAV5LZ09_9ROSI</name>
<accession>A0AAV5LZ09</accession>
<feature type="compositionally biased region" description="Basic and acidic residues" evidence="1">
    <location>
        <begin position="44"/>
        <end position="53"/>
    </location>
</feature>
<keyword evidence="3" id="KW-1185">Reference proteome</keyword>
<sequence>MFRGNMEGMRVQRGIELFEEDPEYQAKLKQFQKWHPPTFRGTQHTKDANEWIHEMQGSSQSSAGHLYA</sequence>
<feature type="region of interest" description="Disordered" evidence="1">
    <location>
        <begin position="35"/>
        <end position="68"/>
    </location>
</feature>
<proteinExistence type="predicted"/>
<gene>
    <name evidence="2" type="ORF">SLEP1_g50093</name>
</gene>
<organism evidence="2 3">
    <name type="scientific">Rubroshorea leprosula</name>
    <dbReference type="NCBI Taxonomy" id="152421"/>
    <lineage>
        <taxon>Eukaryota</taxon>
        <taxon>Viridiplantae</taxon>
        <taxon>Streptophyta</taxon>
        <taxon>Embryophyta</taxon>
        <taxon>Tracheophyta</taxon>
        <taxon>Spermatophyta</taxon>
        <taxon>Magnoliopsida</taxon>
        <taxon>eudicotyledons</taxon>
        <taxon>Gunneridae</taxon>
        <taxon>Pentapetalae</taxon>
        <taxon>rosids</taxon>
        <taxon>malvids</taxon>
        <taxon>Malvales</taxon>
        <taxon>Dipterocarpaceae</taxon>
        <taxon>Rubroshorea</taxon>
    </lineage>
</organism>
<protein>
    <submittedName>
        <fullName evidence="2">Uncharacterized protein</fullName>
    </submittedName>
</protein>
<dbReference type="AlphaFoldDB" id="A0AAV5LZ09"/>
<dbReference type="EMBL" id="BPVZ01000161">
    <property type="protein sequence ID" value="GKV42715.1"/>
    <property type="molecule type" value="Genomic_DNA"/>
</dbReference>
<comment type="caution">
    <text evidence="2">The sequence shown here is derived from an EMBL/GenBank/DDBJ whole genome shotgun (WGS) entry which is preliminary data.</text>
</comment>
<evidence type="ECO:0000313" key="3">
    <source>
        <dbReference type="Proteomes" id="UP001054252"/>
    </source>
</evidence>
<evidence type="ECO:0000313" key="2">
    <source>
        <dbReference type="EMBL" id="GKV42715.1"/>
    </source>
</evidence>
<dbReference type="Proteomes" id="UP001054252">
    <property type="component" value="Unassembled WGS sequence"/>
</dbReference>